<dbReference type="PANTHER" id="PTHR46620:SF1">
    <property type="entry name" value="J DOMAIN-CONTAINING PROTEIN SPF31"/>
    <property type="match status" value="1"/>
</dbReference>
<dbReference type="SUPFAM" id="SSF46565">
    <property type="entry name" value="Chaperone J-domain"/>
    <property type="match status" value="1"/>
</dbReference>
<feature type="compositionally biased region" description="Basic and acidic residues" evidence="1">
    <location>
        <begin position="144"/>
        <end position="179"/>
    </location>
</feature>
<dbReference type="PROSITE" id="PS50076">
    <property type="entry name" value="DNAJ_2"/>
    <property type="match status" value="1"/>
</dbReference>
<keyword evidence="4" id="KW-1185">Reference proteome</keyword>
<evidence type="ECO:0000259" key="2">
    <source>
        <dbReference type="PROSITE" id="PS50076"/>
    </source>
</evidence>
<dbReference type="OrthoDB" id="342454at2759"/>
<dbReference type="PANTHER" id="PTHR46620">
    <property type="entry name" value="J DOMAIN-CONTAINING PROTEIN SPF31"/>
    <property type="match status" value="1"/>
</dbReference>
<dbReference type="CDD" id="cd06257">
    <property type="entry name" value="DnaJ"/>
    <property type="match status" value="1"/>
</dbReference>
<dbReference type="SMART" id="SM00271">
    <property type="entry name" value="DnaJ"/>
    <property type="match status" value="1"/>
</dbReference>
<comment type="caution">
    <text evidence="3">The sequence shown here is derived from an EMBL/GenBank/DDBJ whole genome shotgun (WGS) entry which is preliminary data.</text>
</comment>
<evidence type="ECO:0000256" key="1">
    <source>
        <dbReference type="SAM" id="MobiDB-lite"/>
    </source>
</evidence>
<organism evidence="3 4">
    <name type="scientific">Geotrichum candidum</name>
    <name type="common">Oospora lactis</name>
    <name type="synonym">Dipodascus geotrichum</name>
    <dbReference type="NCBI Taxonomy" id="1173061"/>
    <lineage>
        <taxon>Eukaryota</taxon>
        <taxon>Fungi</taxon>
        <taxon>Dikarya</taxon>
        <taxon>Ascomycota</taxon>
        <taxon>Saccharomycotina</taxon>
        <taxon>Dipodascomycetes</taxon>
        <taxon>Dipodascales</taxon>
        <taxon>Dipodascaceae</taxon>
        <taxon>Geotrichum</taxon>
    </lineage>
</organism>
<dbReference type="Pfam" id="PF00226">
    <property type="entry name" value="DnaJ"/>
    <property type="match status" value="1"/>
</dbReference>
<dbReference type="Gene3D" id="1.10.287.110">
    <property type="entry name" value="DnaJ domain"/>
    <property type="match status" value="1"/>
</dbReference>
<reference evidence="3" key="1">
    <citation type="submission" date="2014-03" db="EMBL/GenBank/DDBJ databases">
        <authorList>
            <person name="Casaregola S."/>
        </authorList>
    </citation>
    <scope>NUCLEOTIDE SEQUENCE [LARGE SCALE GENOMIC DNA]</scope>
    <source>
        <strain evidence="3">CLIB 918</strain>
    </source>
</reference>
<feature type="region of interest" description="Disordered" evidence="1">
    <location>
        <begin position="143"/>
        <end position="179"/>
    </location>
</feature>
<dbReference type="EMBL" id="CCBN010000017">
    <property type="protein sequence ID" value="CDO56919.1"/>
    <property type="molecule type" value="Genomic_DNA"/>
</dbReference>
<feature type="domain" description="J" evidence="2">
    <location>
        <begin position="31"/>
        <end position="95"/>
    </location>
</feature>
<name>A0A0J9XHM5_GEOCN</name>
<dbReference type="InterPro" id="IPR036869">
    <property type="entry name" value="J_dom_sf"/>
</dbReference>
<evidence type="ECO:0000313" key="4">
    <source>
        <dbReference type="Proteomes" id="UP000242525"/>
    </source>
</evidence>
<dbReference type="AlphaFoldDB" id="A0A0J9XHM5"/>
<dbReference type="PRINTS" id="PR00625">
    <property type="entry name" value="JDOMAIN"/>
</dbReference>
<accession>A0A0J9XHM5</accession>
<dbReference type="InterPro" id="IPR001623">
    <property type="entry name" value="DnaJ_domain"/>
</dbReference>
<sequence length="205" mass="24344">MSDIDSILKKESSKHAQDEEVARILAEFPPDAYSVLALQPGCTPADIKAQYRKKSLLIHPDRTPNPQAPDAFDRLKKAQDTLLDDKRREHLDQAFTDARRLLIRERKWGLSDERLKSAAFLRDWRDKTREVLIETELRKRRIEKARMEEEGRQKRKLEEQVEEKRKKREADKAWEDSRDTRVGNWREYRKTVTKPKKKKKADLLV</sequence>
<dbReference type="Proteomes" id="UP000242525">
    <property type="component" value="Unassembled WGS sequence"/>
</dbReference>
<proteinExistence type="predicted"/>
<protein>
    <recommendedName>
        <fullName evidence="2">J domain-containing protein</fullName>
    </recommendedName>
</protein>
<evidence type="ECO:0000313" key="3">
    <source>
        <dbReference type="EMBL" id="CDO56919.1"/>
    </source>
</evidence>
<dbReference type="STRING" id="1173061.A0A0J9XHM5"/>
<gene>
    <name evidence="3" type="ORF">BN980_GECA17s02012g</name>
</gene>